<dbReference type="SUPFAM" id="SSF48498">
    <property type="entry name" value="Tetracyclin repressor-like, C-terminal domain"/>
    <property type="match status" value="1"/>
</dbReference>
<reference evidence="6 7" key="1">
    <citation type="submission" date="2019-07" db="EMBL/GenBank/DDBJ databases">
        <title>Microlunatus dokdonensis sp. nov. isolated from the rhizospheric soil of the wild plant Elymus tsukushiensis.</title>
        <authorList>
            <person name="Ghim S.-Y."/>
            <person name="Hwang Y.-J."/>
            <person name="Son J.-S."/>
            <person name="Shin J.-H."/>
        </authorList>
    </citation>
    <scope>NUCLEOTIDE SEQUENCE [LARGE SCALE GENOMIC DNA]</scope>
    <source>
        <strain evidence="6 7">KUDC0627</strain>
    </source>
</reference>
<keyword evidence="1" id="KW-0805">Transcription regulation</keyword>
<keyword evidence="3" id="KW-0804">Transcription</keyword>
<evidence type="ECO:0000256" key="2">
    <source>
        <dbReference type="ARBA" id="ARBA00023125"/>
    </source>
</evidence>
<dbReference type="InterPro" id="IPR001647">
    <property type="entry name" value="HTH_TetR"/>
</dbReference>
<sequence length="158" mass="17265">MDEMAKSAGISRATLHRQFAGRDGLVVELEELGIREVEAALDAAELEDGKASEALRRLADRIQPSAGLLAFLMSQAQLFEGGNTNPGWDRIDQRITALFRRGQEDGEFRIDQQPAWLAEAIYGLVSAAVWSIQAGLAGQAQFQTMIVDLLLDGVRRPA</sequence>
<protein>
    <submittedName>
        <fullName evidence="6">Helix-turn-helix transcriptional regulator</fullName>
    </submittedName>
</protein>
<evidence type="ECO:0000259" key="5">
    <source>
        <dbReference type="PROSITE" id="PS50977"/>
    </source>
</evidence>
<dbReference type="SUPFAM" id="SSF46689">
    <property type="entry name" value="Homeodomain-like"/>
    <property type="match status" value="1"/>
</dbReference>
<dbReference type="GO" id="GO:0000976">
    <property type="term" value="F:transcription cis-regulatory region binding"/>
    <property type="evidence" value="ECO:0007669"/>
    <property type="project" value="TreeGrafter"/>
</dbReference>
<dbReference type="InterPro" id="IPR036271">
    <property type="entry name" value="Tet_transcr_reg_TetR-rel_C_sf"/>
</dbReference>
<dbReference type="InterPro" id="IPR009057">
    <property type="entry name" value="Homeodomain-like_sf"/>
</dbReference>
<gene>
    <name evidence="6" type="ORF">FOE78_22585</name>
</gene>
<dbReference type="KEGG" id="mik:FOE78_22585"/>
<dbReference type="OrthoDB" id="3869819at2"/>
<dbReference type="Proteomes" id="UP000319263">
    <property type="component" value="Chromosome"/>
</dbReference>
<keyword evidence="7" id="KW-1185">Reference proteome</keyword>
<evidence type="ECO:0000256" key="1">
    <source>
        <dbReference type="ARBA" id="ARBA00023015"/>
    </source>
</evidence>
<evidence type="ECO:0000256" key="4">
    <source>
        <dbReference type="PROSITE-ProRule" id="PRU00335"/>
    </source>
</evidence>
<dbReference type="InterPro" id="IPR050109">
    <property type="entry name" value="HTH-type_TetR-like_transc_reg"/>
</dbReference>
<name>A0A516Q6G0_9ACTN</name>
<accession>A0A516Q6G0</accession>
<dbReference type="AlphaFoldDB" id="A0A516Q6G0"/>
<comment type="caution">
    <text evidence="4">Lacks conserved residue(s) required for the propagation of feature annotation.</text>
</comment>
<dbReference type="PANTHER" id="PTHR30055">
    <property type="entry name" value="HTH-TYPE TRANSCRIPTIONAL REGULATOR RUTR"/>
    <property type="match status" value="1"/>
</dbReference>
<dbReference type="GO" id="GO:0003700">
    <property type="term" value="F:DNA-binding transcription factor activity"/>
    <property type="evidence" value="ECO:0007669"/>
    <property type="project" value="TreeGrafter"/>
</dbReference>
<dbReference type="EMBL" id="CP041692">
    <property type="protein sequence ID" value="QDP99027.1"/>
    <property type="molecule type" value="Genomic_DNA"/>
</dbReference>
<evidence type="ECO:0000313" key="6">
    <source>
        <dbReference type="EMBL" id="QDP99027.1"/>
    </source>
</evidence>
<proteinExistence type="predicted"/>
<dbReference type="PROSITE" id="PS50977">
    <property type="entry name" value="HTH_TETR_2"/>
    <property type="match status" value="1"/>
</dbReference>
<dbReference type="PANTHER" id="PTHR30055:SF234">
    <property type="entry name" value="HTH-TYPE TRANSCRIPTIONAL REGULATOR BETI"/>
    <property type="match status" value="1"/>
</dbReference>
<feature type="domain" description="HTH tetR-type" evidence="5">
    <location>
        <begin position="1"/>
        <end position="37"/>
    </location>
</feature>
<keyword evidence="2 4" id="KW-0238">DNA-binding</keyword>
<evidence type="ECO:0000313" key="7">
    <source>
        <dbReference type="Proteomes" id="UP000319263"/>
    </source>
</evidence>
<dbReference type="Gene3D" id="1.10.357.10">
    <property type="entry name" value="Tetracycline Repressor, domain 2"/>
    <property type="match status" value="1"/>
</dbReference>
<organism evidence="6 7">
    <name type="scientific">Microlunatus elymi</name>
    <dbReference type="NCBI Taxonomy" id="2596828"/>
    <lineage>
        <taxon>Bacteria</taxon>
        <taxon>Bacillati</taxon>
        <taxon>Actinomycetota</taxon>
        <taxon>Actinomycetes</taxon>
        <taxon>Propionibacteriales</taxon>
        <taxon>Propionibacteriaceae</taxon>
        <taxon>Microlunatus</taxon>
    </lineage>
</organism>
<evidence type="ECO:0000256" key="3">
    <source>
        <dbReference type="ARBA" id="ARBA00023163"/>
    </source>
</evidence>